<proteinExistence type="predicted"/>
<dbReference type="EMBL" id="CP021983">
    <property type="protein sequence ID" value="ASC70504.1"/>
    <property type="molecule type" value="Genomic_DNA"/>
</dbReference>
<accession>A0A1V8NMI0</accession>
<dbReference type="OrthoDB" id="1115105at2"/>
<dbReference type="PANTHER" id="PTHR34123:SF1">
    <property type="entry name" value="OS04G0578200 PROTEIN"/>
    <property type="match status" value="1"/>
</dbReference>
<evidence type="ECO:0008006" key="3">
    <source>
        <dbReference type="Google" id="ProtNLM"/>
    </source>
</evidence>
<evidence type="ECO:0000313" key="2">
    <source>
        <dbReference type="Proteomes" id="UP000191901"/>
    </source>
</evidence>
<dbReference type="SUPFAM" id="SSF54427">
    <property type="entry name" value="NTF2-like"/>
    <property type="match status" value="1"/>
</dbReference>
<dbReference type="InterPro" id="IPR018790">
    <property type="entry name" value="DUF2358"/>
</dbReference>
<evidence type="ECO:0000313" key="1">
    <source>
        <dbReference type="EMBL" id="ASC70504.1"/>
    </source>
</evidence>
<dbReference type="Gene3D" id="3.10.450.50">
    <property type="match status" value="1"/>
</dbReference>
<dbReference type="Pfam" id="PF10184">
    <property type="entry name" value="DUF2358"/>
    <property type="match status" value="1"/>
</dbReference>
<name>A0A1V8NMI0_9CYAN</name>
<dbReference type="KEGG" id="hhg:XM38_014430"/>
<reference evidence="1 2" key="1">
    <citation type="journal article" date="2016" name="Biochim. Biophys. Acta">
        <title>Characterization of red-shifted phycobilisomes isolated from the chlorophyll f-containing cyanobacterium Halomicronema hongdechloris.</title>
        <authorList>
            <person name="Li Y."/>
            <person name="Lin Y."/>
            <person name="Garvey C.J."/>
            <person name="Birch D."/>
            <person name="Corkery R.W."/>
            <person name="Loughlin P.C."/>
            <person name="Scheer H."/>
            <person name="Willows R.D."/>
            <person name="Chen M."/>
        </authorList>
    </citation>
    <scope>NUCLEOTIDE SEQUENCE [LARGE SCALE GENOMIC DNA]</scope>
    <source>
        <strain evidence="1 2">C2206</strain>
    </source>
</reference>
<dbReference type="Proteomes" id="UP000191901">
    <property type="component" value="Chromosome"/>
</dbReference>
<dbReference type="PANTHER" id="PTHR34123">
    <property type="entry name" value="OS04G0578200 PROTEIN"/>
    <property type="match status" value="1"/>
</dbReference>
<protein>
    <recommendedName>
        <fullName evidence="3">SnoaL-like domain-containing protein</fullName>
    </recommendedName>
</protein>
<keyword evidence="2" id="KW-1185">Reference proteome</keyword>
<dbReference type="STRING" id="1641165.XM38_07990"/>
<dbReference type="RefSeq" id="WP_080807432.1">
    <property type="nucleotide sequence ID" value="NZ_CP021983.2"/>
</dbReference>
<gene>
    <name evidence="1" type="ORF">XM38_014430</name>
</gene>
<sequence length="127" mass="15395">MDILERLKQDYQRFPEDQSYDLYADQVYFQDPLNRFRGLARYRQMIQFIRRWFIDIDLQLHAIDRHADQIVTRWTLAFTAPLPWRPRIAIPGHSELQLNPAGQIISHIDYWDCSRWAVLRQVMMSTD</sequence>
<dbReference type="AlphaFoldDB" id="A0A1V8NMI0"/>
<dbReference type="InterPro" id="IPR032710">
    <property type="entry name" value="NTF2-like_dom_sf"/>
</dbReference>
<organism evidence="1 2">
    <name type="scientific">Halomicronema hongdechloris C2206</name>
    <dbReference type="NCBI Taxonomy" id="1641165"/>
    <lineage>
        <taxon>Bacteria</taxon>
        <taxon>Bacillati</taxon>
        <taxon>Cyanobacteriota</taxon>
        <taxon>Cyanophyceae</taxon>
        <taxon>Nodosilineales</taxon>
        <taxon>Nodosilineaceae</taxon>
        <taxon>Halomicronema</taxon>
    </lineage>
</organism>